<dbReference type="EMBL" id="FUXU01000101">
    <property type="protein sequence ID" value="SKA68512.1"/>
    <property type="molecule type" value="Genomic_DNA"/>
</dbReference>
<protein>
    <submittedName>
        <fullName evidence="2">Uncharacterized protein</fullName>
    </submittedName>
</protein>
<dbReference type="RefSeq" id="WP_212567562.1">
    <property type="nucleotide sequence ID" value="NZ_FUXU01000101.1"/>
</dbReference>
<name>A0A1T4VU51_9GAMM</name>
<evidence type="ECO:0000313" key="2">
    <source>
        <dbReference type="EMBL" id="SKA68512.1"/>
    </source>
</evidence>
<evidence type="ECO:0000256" key="1">
    <source>
        <dbReference type="SAM" id="SignalP"/>
    </source>
</evidence>
<reference evidence="3" key="1">
    <citation type="submission" date="2017-02" db="EMBL/GenBank/DDBJ databases">
        <authorList>
            <person name="Varghese N."/>
            <person name="Submissions S."/>
        </authorList>
    </citation>
    <scope>NUCLEOTIDE SEQUENCE [LARGE SCALE GENOMIC DNA]</scope>
    <source>
        <strain evidence="3">DSM 22720</strain>
    </source>
</reference>
<feature type="signal peptide" evidence="1">
    <location>
        <begin position="1"/>
        <end position="23"/>
    </location>
</feature>
<organism evidence="2 3">
    <name type="scientific">Enterovibrio nigricans DSM 22720</name>
    <dbReference type="NCBI Taxonomy" id="1121868"/>
    <lineage>
        <taxon>Bacteria</taxon>
        <taxon>Pseudomonadati</taxon>
        <taxon>Pseudomonadota</taxon>
        <taxon>Gammaproteobacteria</taxon>
        <taxon>Vibrionales</taxon>
        <taxon>Vibrionaceae</taxon>
        <taxon>Enterovibrio</taxon>
    </lineage>
</organism>
<sequence length="82" mass="9091">MKVVKAIAKVLTLILFVPMVASAQPVKGSHLKVFIPSLPYIYISHSINAALLKPANNERGWEYDMAVAHRLCCLIRLEDMAA</sequence>
<dbReference type="Proteomes" id="UP000190162">
    <property type="component" value="Unassembled WGS sequence"/>
</dbReference>
<proteinExistence type="predicted"/>
<evidence type="ECO:0000313" key="3">
    <source>
        <dbReference type="Proteomes" id="UP000190162"/>
    </source>
</evidence>
<keyword evidence="1" id="KW-0732">Signal</keyword>
<keyword evidence="3" id="KW-1185">Reference proteome</keyword>
<gene>
    <name evidence="2" type="ORF">SAMN02745132_04298</name>
</gene>
<dbReference type="AlphaFoldDB" id="A0A1T4VU51"/>
<feature type="chain" id="PRO_5012798061" evidence="1">
    <location>
        <begin position="24"/>
        <end position="82"/>
    </location>
</feature>
<accession>A0A1T4VU51</accession>